<name>A0ABT0S563_9SPHN</name>
<dbReference type="Proteomes" id="UP001165342">
    <property type="component" value="Unassembled WGS sequence"/>
</dbReference>
<proteinExistence type="predicted"/>
<feature type="non-terminal residue" evidence="1">
    <location>
        <position position="128"/>
    </location>
</feature>
<protein>
    <submittedName>
        <fullName evidence="1">Cadherin-like domain-containing protein</fullName>
    </submittedName>
</protein>
<sequence length="128" mass="12823">GTDNAVTTNEDTTYTFAAADFGFTDPNDAPANSLLAVKISTLPGDGTLKYNGVAITPAQVAAGFSVSAADLAAGKLTFVPDANENGTGYASFTFQVQDNGGVANGGVDLDQSANTLTINVTSVNDAPA</sequence>
<evidence type="ECO:0000313" key="2">
    <source>
        <dbReference type="Proteomes" id="UP001165342"/>
    </source>
</evidence>
<comment type="caution">
    <text evidence="1">The sequence shown here is derived from an EMBL/GenBank/DDBJ whole genome shotgun (WGS) entry which is preliminary data.</text>
</comment>
<keyword evidence="2" id="KW-1185">Reference proteome</keyword>
<evidence type="ECO:0000313" key="1">
    <source>
        <dbReference type="EMBL" id="MCL6730990.1"/>
    </source>
</evidence>
<feature type="non-terminal residue" evidence="1">
    <location>
        <position position="1"/>
    </location>
</feature>
<dbReference type="EMBL" id="JAMGBE010000008">
    <property type="protein sequence ID" value="MCL6730990.1"/>
    <property type="molecule type" value="Genomic_DNA"/>
</dbReference>
<organism evidence="1 2">
    <name type="scientific">Sphingomonas hankyongi</name>
    <dbReference type="NCBI Taxonomy" id="2908209"/>
    <lineage>
        <taxon>Bacteria</taxon>
        <taxon>Pseudomonadati</taxon>
        <taxon>Pseudomonadota</taxon>
        <taxon>Alphaproteobacteria</taxon>
        <taxon>Sphingomonadales</taxon>
        <taxon>Sphingomonadaceae</taxon>
        <taxon>Sphingomonas</taxon>
    </lineage>
</organism>
<accession>A0ABT0S563</accession>
<dbReference type="RefSeq" id="WP_249832492.1">
    <property type="nucleotide sequence ID" value="NZ_JAMGBE010000008.1"/>
</dbReference>
<reference evidence="1" key="1">
    <citation type="submission" date="2022-05" db="EMBL/GenBank/DDBJ databases">
        <authorList>
            <person name="Jo J.-H."/>
            <person name="Im W.-T."/>
        </authorList>
    </citation>
    <scope>NUCLEOTIDE SEQUENCE</scope>
    <source>
        <strain evidence="1">SE220</strain>
    </source>
</reference>
<gene>
    <name evidence="1" type="ORF">LZ538_13160</name>
</gene>